<dbReference type="EMBL" id="JAANYQ010000015">
    <property type="protein sequence ID" value="KAF4120738.1"/>
    <property type="molecule type" value="Genomic_DNA"/>
</dbReference>
<comment type="cofactor">
    <cofactor evidence="1">
        <name>Fe(2+)</name>
        <dbReference type="ChEBI" id="CHEBI:29033"/>
    </cofactor>
</comment>
<sequence length="387" mass="43649">MNIVDVRPTSEGGLTVTVDVDMDTHGGQGGHDIQLSPWWLLSQVGLDSKGRKQPPLQLRLPRRYKPEHWDGESLSRRIRRVDYASFMQEASSPSSPDNVPFWDVVGNLMRLGIVVLTGVPRDEDSVARIANRVANVRETFYGHTFDVRAKPNAENIAYTSGYLGLHQDLLYLDPPPFIQILHCMDNSCAGGESLFSDADRVGRLLAALQDDYPAPVQCLASVPIPYGYRRDGNWYHQRRKLLNLALRDAKLYENVYWSPPFQAEMTIPAPDMAEWIPAARVFEDAVNSPGAVYQTRMEPGDCVLFNNLRVLHGRRAFDAEGGSRWLRGTYISREDFLSTAMHAPETHAAPVDNPHTWWDPDESNRELLESPLCLELKGRLLKCQNPS</sequence>
<dbReference type="GO" id="GO:0046872">
    <property type="term" value="F:metal ion binding"/>
    <property type="evidence" value="ECO:0007669"/>
    <property type="project" value="UniProtKB-KW"/>
</dbReference>
<evidence type="ECO:0000256" key="5">
    <source>
        <dbReference type="ARBA" id="ARBA00023002"/>
    </source>
</evidence>
<keyword evidence="6" id="KW-0408">Iron</keyword>
<evidence type="ECO:0000256" key="3">
    <source>
        <dbReference type="ARBA" id="ARBA00022723"/>
    </source>
</evidence>
<dbReference type="GO" id="GO:0005739">
    <property type="term" value="C:mitochondrion"/>
    <property type="evidence" value="ECO:0007669"/>
    <property type="project" value="TreeGrafter"/>
</dbReference>
<keyword evidence="9" id="KW-1185">Reference proteome</keyword>
<dbReference type="OrthoDB" id="406634at2759"/>
<evidence type="ECO:0000313" key="9">
    <source>
        <dbReference type="Proteomes" id="UP000749293"/>
    </source>
</evidence>
<dbReference type="RefSeq" id="XP_035319390.1">
    <property type="nucleotide sequence ID" value="XM_035464720.1"/>
</dbReference>
<proteinExistence type="inferred from homology"/>
<dbReference type="Proteomes" id="UP000749293">
    <property type="component" value="Unassembled WGS sequence"/>
</dbReference>
<evidence type="ECO:0000313" key="8">
    <source>
        <dbReference type="EMBL" id="KAF4120738.1"/>
    </source>
</evidence>
<dbReference type="SUPFAM" id="SSF51197">
    <property type="entry name" value="Clavaminate synthase-like"/>
    <property type="match status" value="1"/>
</dbReference>
<evidence type="ECO:0000259" key="7">
    <source>
        <dbReference type="Pfam" id="PF02668"/>
    </source>
</evidence>
<dbReference type="PANTHER" id="PTHR10696:SF25">
    <property type="entry name" value="OXIDOREDUCTASE AIM17-RELATED"/>
    <property type="match status" value="1"/>
</dbReference>
<keyword evidence="5" id="KW-0560">Oxidoreductase</keyword>
<dbReference type="AlphaFoldDB" id="A0A9P5CYR8"/>
<dbReference type="PANTHER" id="PTHR10696">
    <property type="entry name" value="GAMMA-BUTYROBETAINE HYDROXYLASE-RELATED"/>
    <property type="match status" value="1"/>
</dbReference>
<dbReference type="GeneID" id="55968972"/>
<keyword evidence="4 8" id="KW-0223">Dioxygenase</keyword>
<evidence type="ECO:0000256" key="6">
    <source>
        <dbReference type="ARBA" id="ARBA00023004"/>
    </source>
</evidence>
<dbReference type="GO" id="GO:0051213">
    <property type="term" value="F:dioxygenase activity"/>
    <property type="evidence" value="ECO:0007669"/>
    <property type="project" value="UniProtKB-KW"/>
</dbReference>
<organism evidence="8 9">
    <name type="scientific">Geosmithia morbida</name>
    <dbReference type="NCBI Taxonomy" id="1094350"/>
    <lineage>
        <taxon>Eukaryota</taxon>
        <taxon>Fungi</taxon>
        <taxon>Dikarya</taxon>
        <taxon>Ascomycota</taxon>
        <taxon>Pezizomycotina</taxon>
        <taxon>Sordariomycetes</taxon>
        <taxon>Hypocreomycetidae</taxon>
        <taxon>Hypocreales</taxon>
        <taxon>Bionectriaceae</taxon>
        <taxon>Geosmithia</taxon>
    </lineage>
</organism>
<dbReference type="Gene3D" id="3.60.130.10">
    <property type="entry name" value="Clavaminate synthase-like"/>
    <property type="match status" value="1"/>
</dbReference>
<accession>A0A9P5CYR8</accession>
<protein>
    <submittedName>
        <fullName evidence="8">Taurine catabolism dioxygenase TauD, TfdA family</fullName>
    </submittedName>
</protein>
<evidence type="ECO:0000256" key="4">
    <source>
        <dbReference type="ARBA" id="ARBA00022964"/>
    </source>
</evidence>
<feature type="domain" description="TauD/TfdA-like" evidence="7">
    <location>
        <begin position="108"/>
        <end position="330"/>
    </location>
</feature>
<name>A0A9P5CYR8_9HYPO</name>
<comment type="similarity">
    <text evidence="2">Belongs to the gamma-BBH/TMLD family.</text>
</comment>
<reference evidence="8" key="1">
    <citation type="submission" date="2020-03" db="EMBL/GenBank/DDBJ databases">
        <title>Site-based positive gene gene selection in Geosmithia morbida across the United States reveals a broad range of putative effectors and factors for local host and environmental adapation.</title>
        <authorList>
            <person name="Onufrak A."/>
            <person name="Murdoch R.W."/>
            <person name="Gazis R."/>
            <person name="Huff M."/>
            <person name="Staton M."/>
            <person name="Klingeman W."/>
            <person name="Hadziabdic D."/>
        </authorList>
    </citation>
    <scope>NUCLEOTIDE SEQUENCE</scope>
    <source>
        <strain evidence="8">1262</strain>
    </source>
</reference>
<dbReference type="InterPro" id="IPR003819">
    <property type="entry name" value="TauD/TfdA-like"/>
</dbReference>
<dbReference type="InterPro" id="IPR050411">
    <property type="entry name" value="AlphaKG_dependent_hydroxylases"/>
</dbReference>
<dbReference type="Pfam" id="PF02668">
    <property type="entry name" value="TauD"/>
    <property type="match status" value="1"/>
</dbReference>
<comment type="caution">
    <text evidence="8">The sequence shown here is derived from an EMBL/GenBank/DDBJ whole genome shotgun (WGS) entry which is preliminary data.</text>
</comment>
<dbReference type="GO" id="GO:0045329">
    <property type="term" value="P:carnitine biosynthetic process"/>
    <property type="evidence" value="ECO:0007669"/>
    <property type="project" value="TreeGrafter"/>
</dbReference>
<evidence type="ECO:0000256" key="1">
    <source>
        <dbReference type="ARBA" id="ARBA00001954"/>
    </source>
</evidence>
<dbReference type="CDD" id="cd00250">
    <property type="entry name" value="CAS_like"/>
    <property type="match status" value="1"/>
</dbReference>
<evidence type="ECO:0000256" key="2">
    <source>
        <dbReference type="ARBA" id="ARBA00008654"/>
    </source>
</evidence>
<gene>
    <name evidence="8" type="ORF">GMORB2_2742</name>
</gene>
<dbReference type="InterPro" id="IPR042098">
    <property type="entry name" value="TauD-like_sf"/>
</dbReference>
<keyword evidence="3" id="KW-0479">Metal-binding</keyword>